<evidence type="ECO:0000313" key="10">
    <source>
        <dbReference type="Proteomes" id="UP001259982"/>
    </source>
</evidence>
<dbReference type="EMBL" id="JAVRHY010000014">
    <property type="protein sequence ID" value="MDT0619411.1"/>
    <property type="molecule type" value="Genomic_DNA"/>
</dbReference>
<feature type="region of interest" description="Disordered" evidence="6">
    <location>
        <begin position="197"/>
        <end position="239"/>
    </location>
</feature>
<dbReference type="InterPro" id="IPR001021">
    <property type="entry name" value="Ribosomal_bL25_long"/>
</dbReference>
<keyword evidence="10" id="KW-1185">Reference proteome</keyword>
<comment type="subunit">
    <text evidence="5">Part of the 50S ribosomal subunit; part of the 5S rRNA/L5/L18/L25 subcomplex. Contacts the 5S rRNA. Binds to the 5S rRNA independently of L5 and L18.</text>
</comment>
<organism evidence="9 10">
    <name type="scientific">Spectribacter acetivorans</name>
    <dbReference type="NCBI Taxonomy" id="3075603"/>
    <lineage>
        <taxon>Bacteria</taxon>
        <taxon>Pseudomonadati</taxon>
        <taxon>Pseudomonadota</taxon>
        <taxon>Gammaproteobacteria</taxon>
        <taxon>Salinisphaerales</taxon>
        <taxon>Salinisphaeraceae</taxon>
        <taxon>Spectribacter</taxon>
    </lineage>
</organism>
<dbReference type="PANTHER" id="PTHR33284">
    <property type="entry name" value="RIBOSOMAL PROTEIN L25/GLN-TRNA SYNTHETASE, ANTI-CODON-BINDING DOMAIN-CONTAINING PROTEIN"/>
    <property type="match status" value="1"/>
</dbReference>
<dbReference type="Pfam" id="PF14693">
    <property type="entry name" value="Ribosomal_TL5_C"/>
    <property type="match status" value="1"/>
</dbReference>
<dbReference type="RefSeq" id="WP_311659834.1">
    <property type="nucleotide sequence ID" value="NZ_JAVRHY010000014.1"/>
</dbReference>
<sequence>MKPFELNAETRTAQGRAENRRLRRQGKVPAIIYGGAGEPVMLSFDHDDLSHHLDNEAFYSHVIKINVPGGKPEEVVLRDLQRHPARPFIQHVDLLRVVAGEALRMNVPLHFIGEDDCPGIKEEGGIATHSMNDVEVECLPRNLPEYIEVDCSALAVNDALHLSDLKLPEGVELVDLMHETDRTVVTIQLPRAALELEEEEAAEAEAAAEEAAAEDEDGGDDSDSDEGEAEASGDDEDKG</sequence>
<dbReference type="InterPro" id="IPR020055">
    <property type="entry name" value="Ribosomal_bL25_short"/>
</dbReference>
<evidence type="ECO:0000259" key="7">
    <source>
        <dbReference type="Pfam" id="PF01386"/>
    </source>
</evidence>
<comment type="caution">
    <text evidence="9">The sequence shown here is derived from an EMBL/GenBank/DDBJ whole genome shotgun (WGS) entry which is preliminary data.</text>
</comment>
<dbReference type="InterPro" id="IPR029751">
    <property type="entry name" value="Ribosomal_L25_dom"/>
</dbReference>
<accession>A0ABU3BDT4</accession>
<dbReference type="NCBIfam" id="NF004130">
    <property type="entry name" value="PRK05618.1-5"/>
    <property type="match status" value="1"/>
</dbReference>
<proteinExistence type="inferred from homology"/>
<evidence type="ECO:0000256" key="3">
    <source>
        <dbReference type="ARBA" id="ARBA00022980"/>
    </source>
</evidence>
<evidence type="ECO:0000259" key="8">
    <source>
        <dbReference type="Pfam" id="PF14693"/>
    </source>
</evidence>
<dbReference type="CDD" id="cd00495">
    <property type="entry name" value="Ribosomal_L25_TL5_CTC"/>
    <property type="match status" value="1"/>
</dbReference>
<keyword evidence="1 5" id="KW-0699">rRNA-binding</keyword>
<dbReference type="InterPro" id="IPR020930">
    <property type="entry name" value="Ribosomal_uL5_bac-type"/>
</dbReference>
<keyword evidence="4 5" id="KW-0687">Ribonucleoprotein</keyword>
<evidence type="ECO:0000256" key="5">
    <source>
        <dbReference type="HAMAP-Rule" id="MF_01334"/>
    </source>
</evidence>
<protein>
    <recommendedName>
        <fullName evidence="5">Large ribosomal subunit protein bL25</fullName>
    </recommendedName>
    <alternativeName>
        <fullName evidence="5">General stress protein CTC</fullName>
    </alternativeName>
</protein>
<dbReference type="NCBIfam" id="TIGR00731">
    <property type="entry name" value="bL25_bact_ctc"/>
    <property type="match status" value="1"/>
</dbReference>
<dbReference type="Proteomes" id="UP001259982">
    <property type="component" value="Unassembled WGS sequence"/>
</dbReference>
<evidence type="ECO:0000313" key="9">
    <source>
        <dbReference type="EMBL" id="MDT0619411.1"/>
    </source>
</evidence>
<evidence type="ECO:0000256" key="2">
    <source>
        <dbReference type="ARBA" id="ARBA00022884"/>
    </source>
</evidence>
<feature type="domain" description="Large ribosomal subunit protein bL25 L25" evidence="7">
    <location>
        <begin position="6"/>
        <end position="94"/>
    </location>
</feature>
<evidence type="ECO:0000256" key="6">
    <source>
        <dbReference type="SAM" id="MobiDB-lite"/>
    </source>
</evidence>
<dbReference type="SUPFAM" id="SSF50715">
    <property type="entry name" value="Ribosomal protein L25-like"/>
    <property type="match status" value="1"/>
</dbReference>
<dbReference type="Gene3D" id="2.40.240.10">
    <property type="entry name" value="Ribosomal Protein L25, Chain P"/>
    <property type="match status" value="1"/>
</dbReference>
<gene>
    <name evidence="5" type="primary">rplY</name>
    <name evidence="5" type="synonym">ctc</name>
    <name evidence="9" type="ORF">RM531_13110</name>
</gene>
<dbReference type="GO" id="GO:0005840">
    <property type="term" value="C:ribosome"/>
    <property type="evidence" value="ECO:0007669"/>
    <property type="project" value="UniProtKB-KW"/>
</dbReference>
<evidence type="ECO:0000256" key="1">
    <source>
        <dbReference type="ARBA" id="ARBA00022730"/>
    </source>
</evidence>
<dbReference type="InterPro" id="IPR011035">
    <property type="entry name" value="Ribosomal_bL25/Gln-tRNA_synth"/>
</dbReference>
<comment type="similarity">
    <text evidence="5">Belongs to the bacterial ribosomal protein bL25 family. CTC subfamily.</text>
</comment>
<name>A0ABU3BDT4_9GAMM</name>
<keyword evidence="2 5" id="KW-0694">RNA-binding</keyword>
<evidence type="ECO:0000256" key="4">
    <source>
        <dbReference type="ARBA" id="ARBA00023274"/>
    </source>
</evidence>
<dbReference type="NCBIfam" id="NF004128">
    <property type="entry name" value="PRK05618.1-2"/>
    <property type="match status" value="1"/>
</dbReference>
<comment type="function">
    <text evidence="5">This is one of the proteins that binds to the 5S RNA in the ribosome where it forms part of the central protuberance.</text>
</comment>
<dbReference type="InterPro" id="IPR037121">
    <property type="entry name" value="Ribosomal_bL25_C"/>
</dbReference>
<feature type="domain" description="Large ribosomal subunit protein bL25 beta" evidence="8">
    <location>
        <begin position="103"/>
        <end position="191"/>
    </location>
</feature>
<dbReference type="Pfam" id="PF01386">
    <property type="entry name" value="Ribosomal_L25p"/>
    <property type="match status" value="1"/>
</dbReference>
<reference evidence="9 10" key="1">
    <citation type="submission" date="2023-09" db="EMBL/GenBank/DDBJ databases">
        <authorList>
            <person name="Rey-Velasco X."/>
        </authorList>
    </citation>
    <scope>NUCLEOTIDE SEQUENCE [LARGE SCALE GENOMIC DNA]</scope>
    <source>
        <strain evidence="9 10">P385</strain>
    </source>
</reference>
<dbReference type="Gene3D" id="2.170.120.20">
    <property type="entry name" value="Ribosomal protein L25, beta domain"/>
    <property type="match status" value="1"/>
</dbReference>
<dbReference type="HAMAP" id="MF_01336">
    <property type="entry name" value="Ribosomal_bL25"/>
    <property type="match status" value="1"/>
</dbReference>
<keyword evidence="3 5" id="KW-0689">Ribosomal protein</keyword>
<dbReference type="PANTHER" id="PTHR33284:SF1">
    <property type="entry name" value="RIBOSOMAL PROTEIN L25_GLN-TRNA SYNTHETASE, ANTI-CODON-BINDING DOMAIN-CONTAINING PROTEIN"/>
    <property type="match status" value="1"/>
</dbReference>
<dbReference type="NCBIfam" id="NF004612">
    <property type="entry name" value="PRK05943.1"/>
    <property type="match status" value="1"/>
</dbReference>
<dbReference type="InterPro" id="IPR020057">
    <property type="entry name" value="Ribosomal_bL25_b-dom"/>
</dbReference>
<dbReference type="InterPro" id="IPR020056">
    <property type="entry name" value="Rbsml_bL25/Gln-tRNA_synth_N"/>
</dbReference>
<dbReference type="HAMAP" id="MF_01334">
    <property type="entry name" value="Ribosomal_bL25_CTC"/>
    <property type="match status" value="1"/>
</dbReference>